<evidence type="ECO:0000313" key="1">
    <source>
        <dbReference type="EMBL" id="KAJ7708907.1"/>
    </source>
</evidence>
<proteinExistence type="predicted"/>
<comment type="caution">
    <text evidence="1">The sequence shown here is derived from an EMBL/GenBank/DDBJ whole genome shotgun (WGS) entry which is preliminary data.</text>
</comment>
<dbReference type="EMBL" id="JARKIE010000003">
    <property type="protein sequence ID" value="KAJ7708907.1"/>
    <property type="molecule type" value="Genomic_DNA"/>
</dbReference>
<sequence length="388" mass="44193">MFIGCALNVVLKTPWRRSVGTPYSAERGVSLLRSFFKKHRFSFHFMSWGTRKGNSVIAMARATPKMMEALARRSYLACFKNSGRFMIQLKHAYGARESGRARLIDKEADSWPIRGANQFEHTLKLGFRNKARLLGPDPWKAVQIDACQKRRALYIQQHASGATKWCGNARIGLGVAGEENFGILQILGEEPTSARTMCRSTWTVFTPFHACSIAKMLYDLLRPVSRPTYYGDLHDGVELAFAVGYSVRMKPGVLPGILALKIIIDINTFLSMDTNVWYRTVGLCGKLKRDGELDQLQVQRVRELYQTRKALKDRPFLEACTDKLTLKCAKFNSEVRKFLEEVERQTELRIADWKQEHKSEVKLRELGEDSKEELPSCLDEVNTAEAMV</sequence>
<dbReference type="AlphaFoldDB" id="A0AAD7H041"/>
<gene>
    <name evidence="1" type="ORF">B0H17DRAFT_1264418</name>
</gene>
<dbReference type="Proteomes" id="UP001221757">
    <property type="component" value="Unassembled WGS sequence"/>
</dbReference>
<accession>A0AAD7H041</accession>
<keyword evidence="2" id="KW-1185">Reference proteome</keyword>
<name>A0AAD7H041_MYCRO</name>
<protein>
    <submittedName>
        <fullName evidence="1">Uncharacterized protein</fullName>
    </submittedName>
</protein>
<reference evidence="1" key="1">
    <citation type="submission" date="2023-03" db="EMBL/GenBank/DDBJ databases">
        <title>Massive genome expansion in bonnet fungi (Mycena s.s.) driven by repeated elements and novel gene families across ecological guilds.</title>
        <authorList>
            <consortium name="Lawrence Berkeley National Laboratory"/>
            <person name="Harder C.B."/>
            <person name="Miyauchi S."/>
            <person name="Viragh M."/>
            <person name="Kuo A."/>
            <person name="Thoen E."/>
            <person name="Andreopoulos B."/>
            <person name="Lu D."/>
            <person name="Skrede I."/>
            <person name="Drula E."/>
            <person name="Henrissat B."/>
            <person name="Morin E."/>
            <person name="Kohler A."/>
            <person name="Barry K."/>
            <person name="LaButti K."/>
            <person name="Morin E."/>
            <person name="Salamov A."/>
            <person name="Lipzen A."/>
            <person name="Mereny Z."/>
            <person name="Hegedus B."/>
            <person name="Baldrian P."/>
            <person name="Stursova M."/>
            <person name="Weitz H."/>
            <person name="Taylor A."/>
            <person name="Grigoriev I.V."/>
            <person name="Nagy L.G."/>
            <person name="Martin F."/>
            <person name="Kauserud H."/>
        </authorList>
    </citation>
    <scope>NUCLEOTIDE SEQUENCE</scope>
    <source>
        <strain evidence="1">CBHHK067</strain>
    </source>
</reference>
<evidence type="ECO:0000313" key="2">
    <source>
        <dbReference type="Proteomes" id="UP001221757"/>
    </source>
</evidence>
<organism evidence="1 2">
    <name type="scientific">Mycena rosella</name>
    <name type="common">Pink bonnet</name>
    <name type="synonym">Agaricus rosellus</name>
    <dbReference type="NCBI Taxonomy" id="1033263"/>
    <lineage>
        <taxon>Eukaryota</taxon>
        <taxon>Fungi</taxon>
        <taxon>Dikarya</taxon>
        <taxon>Basidiomycota</taxon>
        <taxon>Agaricomycotina</taxon>
        <taxon>Agaricomycetes</taxon>
        <taxon>Agaricomycetidae</taxon>
        <taxon>Agaricales</taxon>
        <taxon>Marasmiineae</taxon>
        <taxon>Mycenaceae</taxon>
        <taxon>Mycena</taxon>
    </lineage>
</organism>